<protein>
    <submittedName>
        <fullName evidence="4">Putative PAS/PAC sensor protein</fullName>
    </submittedName>
</protein>
<proteinExistence type="predicted"/>
<dbReference type="InterPro" id="IPR052016">
    <property type="entry name" value="Bact_Sigma-Reg"/>
</dbReference>
<dbReference type="NCBIfam" id="TIGR00229">
    <property type="entry name" value="sensory_box"/>
    <property type="match status" value="1"/>
</dbReference>
<dbReference type="AlphaFoldDB" id="E3CYK6"/>
<dbReference type="eggNOG" id="COG2208">
    <property type="taxonomic scope" value="Bacteria"/>
</dbReference>
<dbReference type="InterPro" id="IPR013767">
    <property type="entry name" value="PAS_fold"/>
</dbReference>
<dbReference type="SUPFAM" id="SSF81606">
    <property type="entry name" value="PP2C-like"/>
    <property type="match status" value="1"/>
</dbReference>
<dbReference type="Pfam" id="PF07228">
    <property type="entry name" value="SpoIIE"/>
    <property type="match status" value="1"/>
</dbReference>
<evidence type="ECO:0000256" key="1">
    <source>
        <dbReference type="ARBA" id="ARBA00022801"/>
    </source>
</evidence>
<dbReference type="STRING" id="584708.Apau_0302"/>
<keyword evidence="5" id="KW-1185">Reference proteome</keyword>
<evidence type="ECO:0000313" key="4">
    <source>
        <dbReference type="EMBL" id="EFQ22737.1"/>
    </source>
</evidence>
<name>E3CYK6_9BACT</name>
<dbReference type="PaxDb" id="584708-Apau_0302"/>
<dbReference type="InterPro" id="IPR036457">
    <property type="entry name" value="PPM-type-like_dom_sf"/>
</dbReference>
<keyword evidence="2" id="KW-0175">Coiled coil</keyword>
<dbReference type="Gene3D" id="3.60.40.10">
    <property type="entry name" value="PPM-type phosphatase domain"/>
    <property type="match status" value="1"/>
</dbReference>
<dbReference type="SMART" id="SM00091">
    <property type="entry name" value="PAS"/>
    <property type="match status" value="1"/>
</dbReference>
<dbReference type="InterPro" id="IPR035965">
    <property type="entry name" value="PAS-like_dom_sf"/>
</dbReference>
<evidence type="ECO:0000256" key="2">
    <source>
        <dbReference type="SAM" id="Coils"/>
    </source>
</evidence>
<dbReference type="RefSeq" id="WP_006299884.1">
    <property type="nucleotide sequence ID" value="NZ_CM001022.1"/>
</dbReference>
<accession>E3CYK6</accession>
<dbReference type="GO" id="GO:0016791">
    <property type="term" value="F:phosphatase activity"/>
    <property type="evidence" value="ECO:0007669"/>
    <property type="project" value="TreeGrafter"/>
</dbReference>
<dbReference type="HOGENOM" id="CLU_717521_0_0_0"/>
<dbReference type="Pfam" id="PF00989">
    <property type="entry name" value="PAS"/>
    <property type="match status" value="1"/>
</dbReference>
<dbReference type="CDD" id="cd00130">
    <property type="entry name" value="PAS"/>
    <property type="match status" value="1"/>
</dbReference>
<dbReference type="SMART" id="SM00331">
    <property type="entry name" value="PP2C_SIG"/>
    <property type="match status" value="1"/>
</dbReference>
<dbReference type="PANTHER" id="PTHR43156">
    <property type="entry name" value="STAGE II SPORULATION PROTEIN E-RELATED"/>
    <property type="match status" value="1"/>
</dbReference>
<dbReference type="EMBL" id="CM001022">
    <property type="protein sequence ID" value="EFQ22737.1"/>
    <property type="molecule type" value="Genomic_DNA"/>
</dbReference>
<dbReference type="Gene3D" id="3.30.450.20">
    <property type="entry name" value="PAS domain"/>
    <property type="match status" value="1"/>
</dbReference>
<dbReference type="SUPFAM" id="SSF55785">
    <property type="entry name" value="PYP-like sensor domain (PAS domain)"/>
    <property type="match status" value="1"/>
</dbReference>
<feature type="coiled-coil region" evidence="2">
    <location>
        <begin position="139"/>
        <end position="166"/>
    </location>
</feature>
<evidence type="ECO:0000259" key="3">
    <source>
        <dbReference type="PROSITE" id="PS50112"/>
    </source>
</evidence>
<dbReference type="Proteomes" id="UP000005096">
    <property type="component" value="Chromosome"/>
</dbReference>
<dbReference type="InterPro" id="IPR000014">
    <property type="entry name" value="PAS"/>
</dbReference>
<gene>
    <name evidence="4" type="ORF">Apau_0302</name>
</gene>
<dbReference type="PROSITE" id="PS50112">
    <property type="entry name" value="PAS"/>
    <property type="match status" value="1"/>
</dbReference>
<organism evidence="4 5">
    <name type="scientific">Aminomonas paucivorans DSM 12260</name>
    <dbReference type="NCBI Taxonomy" id="584708"/>
    <lineage>
        <taxon>Bacteria</taxon>
        <taxon>Thermotogati</taxon>
        <taxon>Synergistota</taxon>
        <taxon>Synergistia</taxon>
        <taxon>Synergistales</taxon>
        <taxon>Synergistaceae</taxon>
        <taxon>Aminomonas</taxon>
    </lineage>
</organism>
<sequence length="414" mass="45978">MTGSQDASAVPPAPNPGFKGSAEGGAVCLENLQSLLHVASDLLFVLDGEGRILEVGRQAHQSLDFPREELLGRPFADFIVPPRREEFRVALGEDPLLPMNRFPLVSRDGAPLEMELHLSRGSWDGKQALFVAARDLRERLRAEAQANLYIREIERTNRELAAAHARIDADMAKAARLHGKLLPQSHPPFPGLDLWAFYQPAERLGGDFYQILPFRNQLLVYVVDVSGHGLDGALLSLFVREWVLAYLERLGPEDRPLEPEALVGFVAEQFAREPLPEEYFLCLQVLAVDLTRGVARLANAGSHVRPLWSGPGRRARYLDCVGAPVAGLPGALHLQALRVAFCPGERILLCTDGLVEERAEGIFYGTDRLLRRFEETLTLSARQTVEAILVDFESFAGRRRGRDDLTLLCVKREA</sequence>
<feature type="domain" description="PAS" evidence="3">
    <location>
        <begin position="28"/>
        <end position="88"/>
    </location>
</feature>
<evidence type="ECO:0000313" key="5">
    <source>
        <dbReference type="Proteomes" id="UP000005096"/>
    </source>
</evidence>
<dbReference type="GO" id="GO:0006355">
    <property type="term" value="P:regulation of DNA-templated transcription"/>
    <property type="evidence" value="ECO:0007669"/>
    <property type="project" value="InterPro"/>
</dbReference>
<reference evidence="4 5" key="1">
    <citation type="journal article" date="2010" name="Stand. Genomic Sci.">
        <title>Non-contiguous finished genome sequence of Aminomonas paucivorans type strain (GLU-3).</title>
        <authorList>
            <person name="Pitluck S."/>
            <person name="Yasawong M."/>
            <person name="Held B."/>
            <person name="Lapidus A."/>
            <person name="Nolan M."/>
            <person name="Copeland A."/>
            <person name="Lucas S."/>
            <person name="Del Rio T.G."/>
            <person name="Tice H."/>
            <person name="Cheng J.F."/>
            <person name="Chertkov O."/>
            <person name="Goodwin L."/>
            <person name="Tapia R."/>
            <person name="Han C."/>
            <person name="Liolios K."/>
            <person name="Ivanova N."/>
            <person name="Mavromatis K."/>
            <person name="Ovchinnikova G."/>
            <person name="Pati A."/>
            <person name="Chen A."/>
            <person name="Palaniappan K."/>
            <person name="Land M."/>
            <person name="Hauser L."/>
            <person name="Chang Y.J."/>
            <person name="Jeffries C.D."/>
            <person name="Pukall R."/>
            <person name="Spring S."/>
            <person name="Rohde M."/>
            <person name="Sikorski J."/>
            <person name="Goker M."/>
            <person name="Woyke T."/>
            <person name="Bristow J."/>
            <person name="Eisen J.A."/>
            <person name="Markowitz V."/>
            <person name="Hugenholtz P."/>
            <person name="Kyrpides N.C."/>
            <person name="Klenk H.P."/>
        </authorList>
    </citation>
    <scope>NUCLEOTIDE SEQUENCE [LARGE SCALE GENOMIC DNA]</scope>
    <source>
        <strain evidence="4 5">DSM 12260</strain>
    </source>
</reference>
<dbReference type="PANTHER" id="PTHR43156:SF9">
    <property type="entry name" value="HAMP DOMAIN-CONTAINING PROTEIN"/>
    <property type="match status" value="1"/>
</dbReference>
<keyword evidence="1" id="KW-0378">Hydrolase</keyword>
<dbReference type="InterPro" id="IPR001932">
    <property type="entry name" value="PPM-type_phosphatase-like_dom"/>
</dbReference>